<protein>
    <recommendedName>
        <fullName evidence="3">Bacteriophage SP-beta YorD domain-containing protein</fullName>
    </recommendedName>
</protein>
<comment type="caution">
    <text evidence="1">The sequence shown here is derived from an EMBL/GenBank/DDBJ whole genome shotgun (WGS) entry which is preliminary data.</text>
</comment>
<name>A0ABN8U9N8_9BACL</name>
<dbReference type="EMBL" id="CALYLO010000004">
    <property type="protein sequence ID" value="CAH8246125.1"/>
    <property type="molecule type" value="Genomic_DNA"/>
</dbReference>
<sequence length="182" mass="20700">MFSSSIVDIDGKFLRATMFANGDMVSERYEGEELIGYTISITMPDGLYQPIFDVDGYREEQKAYEAAYSEYMAALAEHYPESDKPHPVPPQPVDGPSYWKHGLTQEEIDALNPERQPSELELLQKENARLLLQMAEMETRGEQQAMDTAALLLQNAEFEAKNRQITQNHEVLVQKLTEKGVL</sequence>
<organism evidence="1 2">
    <name type="scientific">Paenibacillus melissococcoides</name>
    <dbReference type="NCBI Taxonomy" id="2912268"/>
    <lineage>
        <taxon>Bacteria</taxon>
        <taxon>Bacillati</taxon>
        <taxon>Bacillota</taxon>
        <taxon>Bacilli</taxon>
        <taxon>Bacillales</taxon>
        <taxon>Paenibacillaceae</taxon>
        <taxon>Paenibacillus</taxon>
    </lineage>
</organism>
<evidence type="ECO:0000313" key="1">
    <source>
        <dbReference type="EMBL" id="CAH8246125.1"/>
    </source>
</evidence>
<gene>
    <name evidence="1" type="ORF">WJ0W_003362</name>
</gene>
<dbReference type="Proteomes" id="UP001154322">
    <property type="component" value="Unassembled WGS sequence"/>
</dbReference>
<reference evidence="1" key="1">
    <citation type="submission" date="2022-06" db="EMBL/GenBank/DDBJ databases">
        <authorList>
            <person name="Dietemann V."/>
            <person name="Ory F."/>
            <person name="Dainat B."/>
            <person name="Oberhansli S."/>
        </authorList>
    </citation>
    <scope>NUCLEOTIDE SEQUENCE</scope>
    <source>
        <strain evidence="1">Ena-SAMPLE-TAB-26-04-2022-14:26:32:270-5432</strain>
    </source>
</reference>
<evidence type="ECO:0000313" key="2">
    <source>
        <dbReference type="Proteomes" id="UP001154322"/>
    </source>
</evidence>
<evidence type="ECO:0008006" key="3">
    <source>
        <dbReference type="Google" id="ProtNLM"/>
    </source>
</evidence>
<dbReference type="RefSeq" id="WP_213431025.1">
    <property type="nucleotide sequence ID" value="NZ_AP031286.1"/>
</dbReference>
<proteinExistence type="predicted"/>
<keyword evidence="2" id="KW-1185">Reference proteome</keyword>
<accession>A0ABN8U9N8</accession>